<dbReference type="Proteomes" id="UP001183127">
    <property type="component" value="Chromosome"/>
</dbReference>
<evidence type="ECO:0000313" key="2">
    <source>
        <dbReference type="Proteomes" id="UP001183127"/>
    </source>
</evidence>
<dbReference type="SUPFAM" id="SSF52467">
    <property type="entry name" value="DHS-like NAD/FAD-binding domain"/>
    <property type="match status" value="1"/>
</dbReference>
<proteinExistence type="predicted"/>
<dbReference type="InterPro" id="IPR029035">
    <property type="entry name" value="DHS-like_NAD/FAD-binding_dom"/>
</dbReference>
<accession>A0ABY9QUV2</accession>
<reference evidence="1 2" key="1">
    <citation type="submission" date="2023-08" db="EMBL/GenBank/DDBJ databases">
        <title>Complete Genome Sequence of Pseudomonas entomophila TVIN A01.</title>
        <authorList>
            <person name="Shelke T."/>
            <person name="Mahar N.S."/>
            <person name="Gupta I."/>
            <person name="Gupta V."/>
        </authorList>
    </citation>
    <scope>NUCLEOTIDE SEQUENCE [LARGE SCALE GENOMIC DNA]</scope>
    <source>
        <strain evidence="1 2">TVIN-A01</strain>
    </source>
</reference>
<dbReference type="RefSeq" id="WP_083789189.1">
    <property type="nucleotide sequence ID" value="NZ_CP132921.1"/>
</dbReference>
<sequence length="282" mass="32119">MINWPETLLKDIESRRVVIFLGSGVSRNSTGEDNNTRPKTWESFLTNAATNAGILDVVNPFLATKDYLTALDLIRNHCSRDAYAELVKKEYLDPRYSEAPIHEAIYKLDSNIVLTPNFDKIYDVYASAKSRGTTTIKQYYELDLARYIRGDRRVIVKIHGSVDSPENMIFGRRDYAEARVKHSWFYDILKSLILTHTFLFIGCGTDDPDIRLLLEDAKFSAGFAREHYFISAKGSISTGFKEILESTMNLRVLEYDYEDLIGDHSDLTASLEALADSLSWNS</sequence>
<dbReference type="EMBL" id="CP132921">
    <property type="protein sequence ID" value="WMW07837.1"/>
    <property type="molecule type" value="Genomic_DNA"/>
</dbReference>
<protein>
    <submittedName>
        <fullName evidence="1">SIR2 family protein</fullName>
    </submittedName>
</protein>
<dbReference type="Pfam" id="PF13289">
    <property type="entry name" value="SIR2_2"/>
    <property type="match status" value="1"/>
</dbReference>
<organism evidence="1 2">
    <name type="scientific">Pseudomonas entomophila</name>
    <dbReference type="NCBI Taxonomy" id="312306"/>
    <lineage>
        <taxon>Bacteria</taxon>
        <taxon>Pseudomonadati</taxon>
        <taxon>Pseudomonadota</taxon>
        <taxon>Gammaproteobacteria</taxon>
        <taxon>Pseudomonadales</taxon>
        <taxon>Pseudomonadaceae</taxon>
        <taxon>Pseudomonas</taxon>
    </lineage>
</organism>
<evidence type="ECO:0000313" key="1">
    <source>
        <dbReference type="EMBL" id="WMW07837.1"/>
    </source>
</evidence>
<name>A0ABY9QUV2_9PSED</name>
<keyword evidence="2" id="KW-1185">Reference proteome</keyword>
<gene>
    <name evidence="1" type="ORF">RAH46_11010</name>
</gene>
<dbReference type="GeneID" id="32808539"/>